<dbReference type="Gene3D" id="3.40.50.2000">
    <property type="entry name" value="Glycogen Phosphorylase B"/>
    <property type="match status" value="2"/>
</dbReference>
<dbReference type="EMBL" id="PDOF01000003">
    <property type="protein sequence ID" value="PYZ95872.1"/>
    <property type="molecule type" value="Genomic_DNA"/>
</dbReference>
<dbReference type="InterPro" id="IPR001296">
    <property type="entry name" value="Glyco_trans_1"/>
</dbReference>
<evidence type="ECO:0000259" key="1">
    <source>
        <dbReference type="Pfam" id="PF00534"/>
    </source>
</evidence>
<gene>
    <name evidence="3" type="ORF">CR205_15940</name>
</gene>
<dbReference type="Pfam" id="PF13579">
    <property type="entry name" value="Glyco_trans_4_4"/>
    <property type="match status" value="1"/>
</dbReference>
<dbReference type="InterPro" id="IPR028098">
    <property type="entry name" value="Glyco_trans_4-like_N"/>
</dbReference>
<dbReference type="CDD" id="cd03794">
    <property type="entry name" value="GT4_WbuB-like"/>
    <property type="match status" value="1"/>
</dbReference>
<feature type="domain" description="Glycosyltransferase subfamily 4-like N-terminal" evidence="2">
    <location>
        <begin position="15"/>
        <end position="192"/>
    </location>
</feature>
<evidence type="ECO:0000259" key="2">
    <source>
        <dbReference type="Pfam" id="PF13579"/>
    </source>
</evidence>
<dbReference type="SUPFAM" id="SSF53756">
    <property type="entry name" value="UDP-Glycosyltransferase/glycogen phosphorylase"/>
    <property type="match status" value="1"/>
</dbReference>
<name>A0A2W0HG67_9BACI</name>
<dbReference type="GO" id="GO:0016758">
    <property type="term" value="F:hexosyltransferase activity"/>
    <property type="evidence" value="ECO:0007669"/>
    <property type="project" value="TreeGrafter"/>
</dbReference>
<comment type="caution">
    <text evidence="3">The sequence shown here is derived from an EMBL/GenBank/DDBJ whole genome shotgun (WGS) entry which is preliminary data.</text>
</comment>
<sequence length="402" mass="44600">MKIAYITQHYRPETGAAAVRAGDMARLLSEKGHHVSVLTSFPHGRKARFFKKENEDGVEVRRGWQFPDTKKSSRHRLANYISFVISAVVNGLFVRKPDVVVATYPHLFGALAGYVLSRLKGVPFVFEVRDMWVDFARILGQIKSEKAYRKAKKLENFLARKADLVVTVTEGYKKILMENGIPEEKITVVTNGVSIAALEETAPETQLPDRKDAELTIVYAGNIGLAQRLETFIEAAESLRGRSGLSFVIVGEGARRKAIEQLAAEKKLDNVTILPPVSRGEMARIYREADLAFVPLLNHELFSVTIPSKIFDSMAGGLPVLIGVDGEAREIVESLEGGAFYEPENARSLTEVIAELHDNPDQIARMKSGLRDRVIARYSRRKLAGTLETALGSLIRKGGDRK</sequence>
<accession>A0A2W0HG67</accession>
<feature type="domain" description="Glycosyl transferase family 1" evidence="1">
    <location>
        <begin position="211"/>
        <end position="368"/>
    </location>
</feature>
<dbReference type="AlphaFoldDB" id="A0A2W0HG67"/>
<dbReference type="Pfam" id="PF00534">
    <property type="entry name" value="Glycos_transf_1"/>
    <property type="match status" value="1"/>
</dbReference>
<reference evidence="3 4" key="1">
    <citation type="submission" date="2017-10" db="EMBL/GenBank/DDBJ databases">
        <title>Bacillus sp. nov., a halophilic bacterium isolated from a Yangshapao Lake.</title>
        <authorList>
            <person name="Wang H."/>
        </authorList>
    </citation>
    <scope>NUCLEOTIDE SEQUENCE [LARGE SCALE GENOMIC DNA]</scope>
    <source>
        <strain evidence="3 4">YSP-3</strain>
    </source>
</reference>
<dbReference type="PANTHER" id="PTHR45947:SF3">
    <property type="entry name" value="SULFOQUINOVOSYL TRANSFERASE SQD2"/>
    <property type="match status" value="1"/>
</dbReference>
<evidence type="ECO:0008006" key="5">
    <source>
        <dbReference type="Google" id="ProtNLM"/>
    </source>
</evidence>
<evidence type="ECO:0000313" key="4">
    <source>
        <dbReference type="Proteomes" id="UP000248066"/>
    </source>
</evidence>
<dbReference type="PANTHER" id="PTHR45947">
    <property type="entry name" value="SULFOQUINOVOSYL TRANSFERASE SQD2"/>
    <property type="match status" value="1"/>
</dbReference>
<keyword evidence="4" id="KW-1185">Reference proteome</keyword>
<evidence type="ECO:0000313" key="3">
    <source>
        <dbReference type="EMBL" id="PYZ95872.1"/>
    </source>
</evidence>
<organism evidence="3 4">
    <name type="scientific">Alteribacter lacisalsi</name>
    <dbReference type="NCBI Taxonomy" id="2045244"/>
    <lineage>
        <taxon>Bacteria</taxon>
        <taxon>Bacillati</taxon>
        <taxon>Bacillota</taxon>
        <taxon>Bacilli</taxon>
        <taxon>Bacillales</taxon>
        <taxon>Bacillaceae</taxon>
        <taxon>Alteribacter</taxon>
    </lineage>
</organism>
<dbReference type="InterPro" id="IPR050194">
    <property type="entry name" value="Glycosyltransferase_grp1"/>
</dbReference>
<dbReference type="RefSeq" id="WP_110521149.1">
    <property type="nucleotide sequence ID" value="NZ_PDOF01000003.1"/>
</dbReference>
<dbReference type="Proteomes" id="UP000248066">
    <property type="component" value="Unassembled WGS sequence"/>
</dbReference>
<proteinExistence type="predicted"/>
<dbReference type="OrthoDB" id="9811902at2"/>
<protein>
    <recommendedName>
        <fullName evidence="5">Glycosyltransferase WbuB</fullName>
    </recommendedName>
</protein>